<reference evidence="1" key="1">
    <citation type="journal article" date="2009" name="Rice">
        <title>De Novo Next Generation Sequencing of Plant Genomes.</title>
        <authorList>
            <person name="Rounsley S."/>
            <person name="Marri P.R."/>
            <person name="Yu Y."/>
            <person name="He R."/>
            <person name="Sisneros N."/>
            <person name="Goicoechea J.L."/>
            <person name="Lee S.J."/>
            <person name="Angelova A."/>
            <person name="Kudrna D."/>
            <person name="Luo M."/>
            <person name="Affourtit J."/>
            <person name="Desany B."/>
            <person name="Knight J."/>
            <person name="Niazi F."/>
            <person name="Egholm M."/>
            <person name="Wing R.A."/>
        </authorList>
    </citation>
    <scope>NUCLEOTIDE SEQUENCE [LARGE SCALE GENOMIC DNA]</scope>
    <source>
        <strain evidence="1">cv. IRGC 105608</strain>
    </source>
</reference>
<evidence type="ECO:0000313" key="1">
    <source>
        <dbReference type="EnsemblPlants" id="OBART05G09360.2"/>
    </source>
</evidence>
<name>A0A0D3G5A2_9ORYZ</name>
<dbReference type="AlphaFoldDB" id="A0A0D3G5A2"/>
<proteinExistence type="predicted"/>
<dbReference type="Gramene" id="OBART05G09360.2">
    <property type="protein sequence ID" value="OBART05G09360.2"/>
    <property type="gene ID" value="OBART05G09360"/>
</dbReference>
<organism evidence="1">
    <name type="scientific">Oryza barthii</name>
    <dbReference type="NCBI Taxonomy" id="65489"/>
    <lineage>
        <taxon>Eukaryota</taxon>
        <taxon>Viridiplantae</taxon>
        <taxon>Streptophyta</taxon>
        <taxon>Embryophyta</taxon>
        <taxon>Tracheophyta</taxon>
        <taxon>Spermatophyta</taxon>
        <taxon>Magnoliopsida</taxon>
        <taxon>Liliopsida</taxon>
        <taxon>Poales</taxon>
        <taxon>Poaceae</taxon>
        <taxon>BOP clade</taxon>
        <taxon>Oryzoideae</taxon>
        <taxon>Oryzeae</taxon>
        <taxon>Oryzinae</taxon>
        <taxon>Oryza</taxon>
    </lineage>
</organism>
<keyword evidence="2" id="KW-1185">Reference proteome</keyword>
<dbReference type="HOGENOM" id="CLU_2458338_0_0_1"/>
<dbReference type="EnsemblPlants" id="OBART05G09360.2">
    <property type="protein sequence ID" value="OBART05G09360.2"/>
    <property type="gene ID" value="OBART05G09360"/>
</dbReference>
<sequence>MNPYKERFHQSTLKYLLMLETNCIARQPLLSFLTRKIFSNYHLLVRSIVSSMLVKELFTKLCVVSGIISRIVWRILHITIIRNMVIIFG</sequence>
<dbReference type="Proteomes" id="UP000026960">
    <property type="component" value="Chromosome 5"/>
</dbReference>
<accession>A0A0D3G5A2</accession>
<reference evidence="1" key="2">
    <citation type="submission" date="2015-03" db="UniProtKB">
        <authorList>
            <consortium name="EnsemblPlants"/>
        </authorList>
    </citation>
    <scope>IDENTIFICATION</scope>
</reference>
<evidence type="ECO:0000313" key="2">
    <source>
        <dbReference type="Proteomes" id="UP000026960"/>
    </source>
</evidence>
<protein>
    <submittedName>
        <fullName evidence="1">Uncharacterized protein</fullName>
    </submittedName>
</protein>